<organism evidence="5 6">
    <name type="scientific">Nonomuraea maritima</name>
    <dbReference type="NCBI Taxonomy" id="683260"/>
    <lineage>
        <taxon>Bacteria</taxon>
        <taxon>Bacillati</taxon>
        <taxon>Actinomycetota</taxon>
        <taxon>Actinomycetes</taxon>
        <taxon>Streptosporangiales</taxon>
        <taxon>Streptosporangiaceae</taxon>
        <taxon>Nonomuraea</taxon>
    </lineage>
</organism>
<dbReference type="InterPro" id="IPR013123">
    <property type="entry name" value="SpoU_subst-bd"/>
</dbReference>
<dbReference type="PANTHER" id="PTHR43191">
    <property type="entry name" value="RRNA METHYLTRANSFERASE 3"/>
    <property type="match status" value="1"/>
</dbReference>
<keyword evidence="3 5" id="KW-0808">Transferase</keyword>
<feature type="domain" description="RNA 2-O ribose methyltransferase substrate binding" evidence="4">
    <location>
        <begin position="33"/>
        <end position="107"/>
    </location>
</feature>
<dbReference type="CDD" id="cd18095">
    <property type="entry name" value="SpoU-like_rRNA-MTase"/>
    <property type="match status" value="1"/>
</dbReference>
<dbReference type="Gene3D" id="3.40.1280.10">
    <property type="match status" value="1"/>
</dbReference>
<dbReference type="STRING" id="683260.SAMN05421874_10448"/>
<dbReference type="AlphaFoldDB" id="A0A1G8XL45"/>
<accession>A0A1G8XL45</accession>
<dbReference type="RefSeq" id="WP_090761688.1">
    <property type="nucleotide sequence ID" value="NZ_FNFB01000004.1"/>
</dbReference>
<comment type="similarity">
    <text evidence="1">Belongs to the class IV-like SAM-binding methyltransferase superfamily. RNA methyltransferase TrmH family.</text>
</comment>
<dbReference type="SMART" id="SM00967">
    <property type="entry name" value="SpoU_sub_bind"/>
    <property type="match status" value="1"/>
</dbReference>
<dbReference type="Pfam" id="PF22435">
    <property type="entry name" value="MRM3-like_sub_bind"/>
    <property type="match status" value="1"/>
</dbReference>
<dbReference type="EMBL" id="FNFB01000004">
    <property type="protein sequence ID" value="SDJ91329.1"/>
    <property type="molecule type" value="Genomic_DNA"/>
</dbReference>
<sequence>MAGSELTNVRSPRVKAARRLTKRAFRDQDRRFLAEGPQAVREALKLDGVTLELFSTADAELRHPELITEATLRGIPVHRASGEVMSELSQTVTPQGLVAVCRLLHVPLEESLEGRPQLVAMLAHVRDPGNAGTVLRAADAAGADAVVFTDASVDPYNGKCVRASAGSLFHLPVVIGAPVASAVRQLKERGMRVLAADGAGKHTLDDVDLSGPTAWIFGNEAWGLPEEILAEADDVVRVPIYGQAESLNLATAAAVCLYSSARAQRVP</sequence>
<dbReference type="InterPro" id="IPR051259">
    <property type="entry name" value="rRNA_Methyltransferase"/>
</dbReference>
<dbReference type="GO" id="GO:0003723">
    <property type="term" value="F:RNA binding"/>
    <property type="evidence" value="ECO:0007669"/>
    <property type="project" value="InterPro"/>
</dbReference>
<dbReference type="Proteomes" id="UP000198683">
    <property type="component" value="Unassembled WGS sequence"/>
</dbReference>
<dbReference type="GO" id="GO:0032259">
    <property type="term" value="P:methylation"/>
    <property type="evidence" value="ECO:0007669"/>
    <property type="project" value="UniProtKB-KW"/>
</dbReference>
<protein>
    <submittedName>
        <fullName evidence="5">RNA methyltransferase, TrmH family</fullName>
    </submittedName>
</protein>
<evidence type="ECO:0000313" key="5">
    <source>
        <dbReference type="EMBL" id="SDJ91329.1"/>
    </source>
</evidence>
<keyword evidence="6" id="KW-1185">Reference proteome</keyword>
<evidence type="ECO:0000256" key="1">
    <source>
        <dbReference type="ARBA" id="ARBA00007228"/>
    </source>
</evidence>
<evidence type="ECO:0000259" key="4">
    <source>
        <dbReference type="SMART" id="SM00967"/>
    </source>
</evidence>
<dbReference type="GO" id="GO:0006396">
    <property type="term" value="P:RNA processing"/>
    <property type="evidence" value="ECO:0007669"/>
    <property type="project" value="InterPro"/>
</dbReference>
<dbReference type="Pfam" id="PF00588">
    <property type="entry name" value="SpoU_methylase"/>
    <property type="match status" value="1"/>
</dbReference>
<dbReference type="SUPFAM" id="SSF55315">
    <property type="entry name" value="L30e-like"/>
    <property type="match status" value="1"/>
</dbReference>
<dbReference type="GO" id="GO:0005737">
    <property type="term" value="C:cytoplasm"/>
    <property type="evidence" value="ECO:0007669"/>
    <property type="project" value="UniProtKB-ARBA"/>
</dbReference>
<reference evidence="5 6" key="1">
    <citation type="submission" date="2016-10" db="EMBL/GenBank/DDBJ databases">
        <authorList>
            <person name="de Groot N.N."/>
        </authorList>
    </citation>
    <scope>NUCLEOTIDE SEQUENCE [LARGE SCALE GENOMIC DNA]</scope>
    <source>
        <strain evidence="5 6">CGMCC 4.5681</strain>
    </source>
</reference>
<evidence type="ECO:0000256" key="2">
    <source>
        <dbReference type="ARBA" id="ARBA00022603"/>
    </source>
</evidence>
<dbReference type="PANTHER" id="PTHR43191:SF2">
    <property type="entry name" value="RRNA METHYLTRANSFERASE 3, MITOCHONDRIAL"/>
    <property type="match status" value="1"/>
</dbReference>
<dbReference type="SUPFAM" id="SSF75217">
    <property type="entry name" value="alpha/beta knot"/>
    <property type="match status" value="1"/>
</dbReference>
<dbReference type="InterPro" id="IPR029064">
    <property type="entry name" value="Ribosomal_eL30-like_sf"/>
</dbReference>
<keyword evidence="2 5" id="KW-0489">Methyltransferase</keyword>
<name>A0A1G8XL45_9ACTN</name>
<gene>
    <name evidence="5" type="ORF">SAMN05421874_10448</name>
</gene>
<dbReference type="InterPro" id="IPR053888">
    <property type="entry name" value="MRM3-like_sub_bind"/>
</dbReference>
<dbReference type="InterPro" id="IPR001537">
    <property type="entry name" value="SpoU_MeTrfase"/>
</dbReference>
<dbReference type="Gene3D" id="3.30.1330.30">
    <property type="match status" value="1"/>
</dbReference>
<dbReference type="GO" id="GO:0008173">
    <property type="term" value="F:RNA methyltransferase activity"/>
    <property type="evidence" value="ECO:0007669"/>
    <property type="project" value="InterPro"/>
</dbReference>
<evidence type="ECO:0000256" key="3">
    <source>
        <dbReference type="ARBA" id="ARBA00022679"/>
    </source>
</evidence>
<dbReference type="InterPro" id="IPR029028">
    <property type="entry name" value="Alpha/beta_knot_MTases"/>
</dbReference>
<proteinExistence type="inferred from homology"/>
<dbReference type="InterPro" id="IPR029026">
    <property type="entry name" value="tRNA_m1G_MTases_N"/>
</dbReference>
<evidence type="ECO:0000313" key="6">
    <source>
        <dbReference type="Proteomes" id="UP000198683"/>
    </source>
</evidence>
<dbReference type="OrthoDB" id="9794400at2"/>